<dbReference type="OrthoDB" id="4216009at2759"/>
<dbReference type="AlphaFoldDB" id="A0A9W4XPW3"/>
<dbReference type="InterPro" id="IPR000182">
    <property type="entry name" value="GNAT_dom"/>
</dbReference>
<gene>
    <name evidence="3" type="ORF">PDIGIT_LOCUS13083</name>
</gene>
<feature type="compositionally biased region" description="Basic and acidic residues" evidence="1">
    <location>
        <begin position="127"/>
        <end position="147"/>
    </location>
</feature>
<feature type="domain" description="N-acetyltransferase" evidence="2">
    <location>
        <begin position="16"/>
        <end position="175"/>
    </location>
</feature>
<dbReference type="CDD" id="cd04301">
    <property type="entry name" value="NAT_SF"/>
    <property type="match status" value="1"/>
</dbReference>
<evidence type="ECO:0000256" key="1">
    <source>
        <dbReference type="SAM" id="MobiDB-lite"/>
    </source>
</evidence>
<comment type="caution">
    <text evidence="3">The sequence shown here is derived from an EMBL/GenBank/DDBJ whole genome shotgun (WGS) entry which is preliminary data.</text>
</comment>
<dbReference type="EMBL" id="CAOQHR010000009">
    <property type="protein sequence ID" value="CAI6339919.1"/>
    <property type="molecule type" value="Genomic_DNA"/>
</dbReference>
<proteinExistence type="predicted"/>
<dbReference type="SUPFAM" id="SSF55729">
    <property type="entry name" value="Acyl-CoA N-acyltransferases (Nat)"/>
    <property type="match status" value="1"/>
</dbReference>
<reference evidence="3" key="1">
    <citation type="submission" date="2023-01" db="EMBL/GenBank/DDBJ databases">
        <authorList>
            <person name="Van Ghelder C."/>
            <person name="Rancurel C."/>
        </authorList>
    </citation>
    <scope>NUCLEOTIDE SEQUENCE</scope>
    <source>
        <strain evidence="3">CNCM I-4278</strain>
    </source>
</reference>
<dbReference type="Pfam" id="PF00583">
    <property type="entry name" value="Acetyltransf_1"/>
    <property type="match status" value="1"/>
</dbReference>
<protein>
    <recommendedName>
        <fullName evidence="2">N-acetyltransferase domain-containing protein</fullName>
    </recommendedName>
</protein>
<dbReference type="PROSITE" id="PS51186">
    <property type="entry name" value="GNAT"/>
    <property type="match status" value="1"/>
</dbReference>
<dbReference type="Gene3D" id="3.40.630.30">
    <property type="match status" value="1"/>
</dbReference>
<accession>A0A9W4XPW3</accession>
<dbReference type="Proteomes" id="UP001152607">
    <property type="component" value="Unassembled WGS sequence"/>
</dbReference>
<feature type="region of interest" description="Disordered" evidence="1">
    <location>
        <begin position="116"/>
        <end position="147"/>
    </location>
</feature>
<keyword evidence="4" id="KW-1185">Reference proteome</keyword>
<evidence type="ECO:0000313" key="3">
    <source>
        <dbReference type="EMBL" id="CAI6339919.1"/>
    </source>
</evidence>
<evidence type="ECO:0000259" key="2">
    <source>
        <dbReference type="PROSITE" id="PS51186"/>
    </source>
</evidence>
<dbReference type="GO" id="GO:0016747">
    <property type="term" value="F:acyltransferase activity, transferring groups other than amino-acyl groups"/>
    <property type="evidence" value="ECO:0007669"/>
    <property type="project" value="InterPro"/>
</dbReference>
<name>A0A9W4XPW3_9PLEO</name>
<sequence length="175" mass="20423">MNDFRDKTAPTRDSILTFREVTTDNYLDVARLSFKDGQSGNLSSNVWSLLVSRFEQEAWVRAIYADETLVGMLMMEIWDPTESYHIWRFMIDGRYQHLGYGRRSVEFAIAHLRQNHPKAKQLQLRSTPREGKKNDSDPDMTVKPEDSPYRFYEKLGFREIGPPDHDGDVLMGMDL</sequence>
<organism evidence="3 4">
    <name type="scientific">Periconia digitata</name>
    <dbReference type="NCBI Taxonomy" id="1303443"/>
    <lineage>
        <taxon>Eukaryota</taxon>
        <taxon>Fungi</taxon>
        <taxon>Dikarya</taxon>
        <taxon>Ascomycota</taxon>
        <taxon>Pezizomycotina</taxon>
        <taxon>Dothideomycetes</taxon>
        <taxon>Pleosporomycetidae</taxon>
        <taxon>Pleosporales</taxon>
        <taxon>Massarineae</taxon>
        <taxon>Periconiaceae</taxon>
        <taxon>Periconia</taxon>
    </lineage>
</organism>
<evidence type="ECO:0000313" key="4">
    <source>
        <dbReference type="Proteomes" id="UP001152607"/>
    </source>
</evidence>
<dbReference type="InterPro" id="IPR016181">
    <property type="entry name" value="Acyl_CoA_acyltransferase"/>
</dbReference>